<accession>A0A520KGX5</accession>
<keyword evidence="1" id="KW-1133">Transmembrane helix</keyword>
<organism evidence="2 4">
    <name type="scientific">Thermoproteota archaeon</name>
    <dbReference type="NCBI Taxonomy" id="2056631"/>
    <lineage>
        <taxon>Archaea</taxon>
        <taxon>Thermoproteota</taxon>
    </lineage>
</organism>
<name>A0A520KGX5_9CREN</name>
<feature type="transmembrane region" description="Helical" evidence="1">
    <location>
        <begin position="108"/>
        <end position="139"/>
    </location>
</feature>
<evidence type="ECO:0000313" key="4">
    <source>
        <dbReference type="Proteomes" id="UP000316080"/>
    </source>
</evidence>
<dbReference type="PANTHER" id="PTHR38139:SF1">
    <property type="entry name" value="NUCLEOSIDE TRANSPORTER_FEOB GTPASE GATE DOMAIN-CONTAINING PROTEIN"/>
    <property type="match status" value="1"/>
</dbReference>
<proteinExistence type="predicted"/>
<reference evidence="3 5" key="1">
    <citation type="journal article" date="2019" name="Nat. Microbiol.">
        <title>Expanding anaerobic alkane metabolism in the domain of Archaea.</title>
        <authorList>
            <person name="Wang Y."/>
            <person name="Wegener G."/>
            <person name="Hou J."/>
            <person name="Wang F."/>
            <person name="Xiao X."/>
        </authorList>
    </citation>
    <scope>NUCLEOTIDE SEQUENCE [LARGE SCALE GENOMIC DNA]</scope>
    <source>
        <strain evidence="3">WYZ-LMO11</strain>
    </source>
</reference>
<sequence length="306" mass="34875">MDLTIYINSFIIIILTAFIGVFIADILFSIGFHKKLLKPLKLILKIPKLPSELSIPMVIGIIDSRAEHAIISSLVRENKLNHKEVIVYTLFSMPFSGLRLIIEYVLPISIAIFGISIGLIYIGLSFFALIISMIMGIILGRIFLKNKEIIIKEEIKNSKINLKKSLIKSIKITKDIGIKYFIVLIIVILLIYFGVFNYLENISKIIAEFFIFNAKALPITITYIVNYQASLLIAGELIREGILFWKDAIIALFIGRLIYSLLFEFLHSFPFYVAIYDLKLAIKLTITIMIYTIISTPILIFILMSE</sequence>
<evidence type="ECO:0008006" key="6">
    <source>
        <dbReference type="Google" id="ProtNLM"/>
    </source>
</evidence>
<dbReference type="AlphaFoldDB" id="A0A520KGX5"/>
<feature type="transmembrane region" description="Helical" evidence="1">
    <location>
        <begin position="281"/>
        <end position="304"/>
    </location>
</feature>
<dbReference type="InterPro" id="IPR038880">
    <property type="entry name" value="MJ0871-like"/>
</dbReference>
<dbReference type="Proteomes" id="UP000317265">
    <property type="component" value="Unassembled WGS sequence"/>
</dbReference>
<dbReference type="Proteomes" id="UP000316080">
    <property type="component" value="Unassembled WGS sequence"/>
</dbReference>
<dbReference type="EMBL" id="RXIH01000004">
    <property type="protein sequence ID" value="RZN57601.1"/>
    <property type="molecule type" value="Genomic_DNA"/>
</dbReference>
<feature type="transmembrane region" description="Helical" evidence="1">
    <location>
        <begin position="248"/>
        <end position="275"/>
    </location>
</feature>
<dbReference type="EMBL" id="QNVI01000053">
    <property type="protein sequence ID" value="TDA38355.1"/>
    <property type="molecule type" value="Genomic_DNA"/>
</dbReference>
<comment type="caution">
    <text evidence="2">The sequence shown here is derived from an EMBL/GenBank/DDBJ whole genome shotgun (WGS) entry which is preliminary data.</text>
</comment>
<keyword evidence="1" id="KW-0472">Membrane</keyword>
<protein>
    <recommendedName>
        <fullName evidence="6">Nucleoside recognition protein</fullName>
    </recommendedName>
</protein>
<evidence type="ECO:0000313" key="5">
    <source>
        <dbReference type="Proteomes" id="UP000317265"/>
    </source>
</evidence>
<feature type="transmembrane region" description="Helical" evidence="1">
    <location>
        <begin position="205"/>
        <end position="227"/>
    </location>
</feature>
<evidence type="ECO:0000313" key="3">
    <source>
        <dbReference type="EMBL" id="TDA38355.1"/>
    </source>
</evidence>
<dbReference type="PANTHER" id="PTHR38139">
    <property type="entry name" value="GATE DOMAIN-CONTAINING PROTEIN"/>
    <property type="match status" value="1"/>
</dbReference>
<feature type="transmembrane region" description="Helical" evidence="1">
    <location>
        <begin position="6"/>
        <end position="32"/>
    </location>
</feature>
<keyword evidence="1" id="KW-0812">Transmembrane</keyword>
<evidence type="ECO:0000313" key="2">
    <source>
        <dbReference type="EMBL" id="RZN57601.1"/>
    </source>
</evidence>
<evidence type="ECO:0000256" key="1">
    <source>
        <dbReference type="SAM" id="Phobius"/>
    </source>
</evidence>
<feature type="transmembrane region" description="Helical" evidence="1">
    <location>
        <begin position="178"/>
        <end position="199"/>
    </location>
</feature>
<reference evidence="2 4" key="2">
    <citation type="journal article" date="2019" name="Nat. Microbiol.">
        <title>Wide diversity of methane and short-chain alkane metabolisms in uncultured archaea.</title>
        <authorList>
            <person name="Borrel G."/>
            <person name="Adam P.S."/>
            <person name="McKay L.J."/>
            <person name="Chen L.X."/>
            <person name="Sierra-Garcia I.N."/>
            <person name="Sieber C.M."/>
            <person name="Letourneur Q."/>
            <person name="Ghozlane A."/>
            <person name="Andersen G.L."/>
            <person name="Li W.J."/>
            <person name="Hallam S.J."/>
            <person name="Muyzer G."/>
            <person name="de Oliveira V.M."/>
            <person name="Inskeep W.P."/>
            <person name="Banfield J.F."/>
            <person name="Gribaldo S."/>
        </authorList>
    </citation>
    <scope>NUCLEOTIDE SEQUENCE [LARGE SCALE GENOMIC DNA]</scope>
    <source>
        <strain evidence="2">Verst-YHS</strain>
    </source>
</reference>
<gene>
    <name evidence="3" type="ORF">DSO09_04595</name>
    <name evidence="2" type="ORF">EF809_00660</name>
</gene>